<dbReference type="PhylomeDB" id="K4B4H8"/>
<evidence type="ECO:0000256" key="2">
    <source>
        <dbReference type="ARBA" id="ARBA00010535"/>
    </source>
</evidence>
<accession>K4B4H8</accession>
<dbReference type="PaxDb" id="4081-Solyc02g011790.1.1"/>
<evidence type="ECO:0000256" key="6">
    <source>
        <dbReference type="RuleBase" id="RU000471"/>
    </source>
</evidence>
<evidence type="ECO:0000256" key="7">
    <source>
        <dbReference type="SAM" id="Phobius"/>
    </source>
</evidence>
<dbReference type="GO" id="GO:0005886">
    <property type="term" value="C:plasma membrane"/>
    <property type="evidence" value="ECO:0007669"/>
    <property type="project" value="UniProtKB-SubCell"/>
</dbReference>
<dbReference type="STRING" id="4081.K4B4H8"/>
<sequence length="129" mass="14851">MSTAILSSTMILNSSIIVDIVEAKSKYGFWGWNLWRQPIGLSFDLQEAEEKLVGEYQTEYSVFYLGGWNHSITYIFVPEIFFINKGGKVFATLICIIITLAKACLFLFIPIATRWTLPRLRMYQLLNLV</sequence>
<evidence type="ECO:0000256" key="5">
    <source>
        <dbReference type="ARBA" id="ARBA00023136"/>
    </source>
</evidence>
<evidence type="ECO:0000256" key="4">
    <source>
        <dbReference type="ARBA" id="ARBA00022989"/>
    </source>
</evidence>
<name>K4B4H8_SOLLC</name>
<dbReference type="eggNOG" id="KOG4770">
    <property type="taxonomic scope" value="Eukaryota"/>
</dbReference>
<protein>
    <submittedName>
        <fullName evidence="8">Uncharacterized protein</fullName>
    </submittedName>
</protein>
<dbReference type="Gramene" id="Solyc02g011790.1.1">
    <property type="protein sequence ID" value="Solyc02g011790.1.1"/>
    <property type="gene ID" value="Solyc02g011790.1"/>
</dbReference>
<keyword evidence="6" id="KW-0520">NAD</keyword>
<dbReference type="InterPro" id="IPR001694">
    <property type="entry name" value="NADH_UbQ_OxRdtase_su1/FPO"/>
</dbReference>
<evidence type="ECO:0000313" key="9">
    <source>
        <dbReference type="Proteomes" id="UP000004994"/>
    </source>
</evidence>
<evidence type="ECO:0000256" key="3">
    <source>
        <dbReference type="ARBA" id="ARBA00022692"/>
    </source>
</evidence>
<dbReference type="PANTHER" id="PTHR11432">
    <property type="entry name" value="NADH DEHYDROGENASE SUBUNIT 1"/>
    <property type="match status" value="1"/>
</dbReference>
<dbReference type="EnsemblPlants" id="Solyc02g011790.1.1">
    <property type="protein sequence ID" value="Solyc02g011790.1.1"/>
    <property type="gene ID" value="Solyc02g011790.1"/>
</dbReference>
<dbReference type="Pfam" id="PF00146">
    <property type="entry name" value="NADHdh"/>
    <property type="match status" value="1"/>
</dbReference>
<keyword evidence="5 7" id="KW-0472">Membrane</keyword>
<keyword evidence="9" id="KW-1185">Reference proteome</keyword>
<feature type="transmembrane region" description="Helical" evidence="7">
    <location>
        <begin position="62"/>
        <end position="83"/>
    </location>
</feature>
<feature type="transmembrane region" description="Helical" evidence="7">
    <location>
        <begin position="89"/>
        <end position="112"/>
    </location>
</feature>
<comment type="similarity">
    <text evidence="2 6">Belongs to the complex I subunit 1 family.</text>
</comment>
<proteinExistence type="inferred from homology"/>
<dbReference type="InParanoid" id="K4B4H8"/>
<keyword evidence="4 7" id="KW-1133">Transmembrane helix</keyword>
<comment type="subcellular location">
    <subcellularLocation>
        <location evidence="6">Cell membrane</location>
        <topology evidence="6">Multi-pass membrane protein</topology>
    </subcellularLocation>
    <subcellularLocation>
        <location evidence="1">Membrane</location>
        <topology evidence="1">Multi-pass membrane protein</topology>
    </subcellularLocation>
</comment>
<dbReference type="AlphaFoldDB" id="K4B4H8"/>
<reference evidence="8" key="1">
    <citation type="journal article" date="2012" name="Nature">
        <title>The tomato genome sequence provides insights into fleshy fruit evolution.</title>
        <authorList>
            <consortium name="Tomato Genome Consortium"/>
        </authorList>
    </citation>
    <scope>NUCLEOTIDE SEQUENCE [LARGE SCALE GENOMIC DNA]</scope>
    <source>
        <strain evidence="8">cv. Heinz 1706</strain>
    </source>
</reference>
<dbReference type="Proteomes" id="UP000004994">
    <property type="component" value="Chromosome 2"/>
</dbReference>
<dbReference type="PANTHER" id="PTHR11432:SF3">
    <property type="entry name" value="NADH-UBIQUINONE OXIDOREDUCTASE CHAIN 1"/>
    <property type="match status" value="1"/>
</dbReference>
<dbReference type="HOGENOM" id="CLU_129100_0_0_1"/>
<keyword evidence="3 6" id="KW-0812">Transmembrane</keyword>
<evidence type="ECO:0000256" key="1">
    <source>
        <dbReference type="ARBA" id="ARBA00004141"/>
    </source>
</evidence>
<reference evidence="8" key="2">
    <citation type="submission" date="2015-06" db="UniProtKB">
        <authorList>
            <consortium name="EnsemblPlants"/>
        </authorList>
    </citation>
    <scope>IDENTIFICATION</scope>
    <source>
        <strain evidence="8">cv. Heinz 1706</strain>
    </source>
</reference>
<organism evidence="8">
    <name type="scientific">Solanum lycopersicum</name>
    <name type="common">Tomato</name>
    <name type="synonym">Lycopersicon esculentum</name>
    <dbReference type="NCBI Taxonomy" id="4081"/>
    <lineage>
        <taxon>Eukaryota</taxon>
        <taxon>Viridiplantae</taxon>
        <taxon>Streptophyta</taxon>
        <taxon>Embryophyta</taxon>
        <taxon>Tracheophyta</taxon>
        <taxon>Spermatophyta</taxon>
        <taxon>Magnoliopsida</taxon>
        <taxon>eudicotyledons</taxon>
        <taxon>Gunneridae</taxon>
        <taxon>Pentapetalae</taxon>
        <taxon>asterids</taxon>
        <taxon>lamiids</taxon>
        <taxon>Solanales</taxon>
        <taxon>Solanaceae</taxon>
        <taxon>Solanoideae</taxon>
        <taxon>Solaneae</taxon>
        <taxon>Solanum</taxon>
        <taxon>Solanum subgen. Lycopersicon</taxon>
    </lineage>
</organism>
<evidence type="ECO:0000313" key="8">
    <source>
        <dbReference type="EnsemblPlants" id="Solyc02g011790.1.1"/>
    </source>
</evidence>